<protein>
    <submittedName>
        <fullName evidence="1">Uncharacterized protein</fullName>
    </submittedName>
</protein>
<dbReference type="EMBL" id="JAQOWY010000900">
    <property type="protein sequence ID" value="KAK1838131.1"/>
    <property type="molecule type" value="Genomic_DNA"/>
</dbReference>
<name>A0AAD8ZYL4_9PEZI</name>
<organism evidence="1 2">
    <name type="scientific">Colletotrichum chrysophilum</name>
    <dbReference type="NCBI Taxonomy" id="1836956"/>
    <lineage>
        <taxon>Eukaryota</taxon>
        <taxon>Fungi</taxon>
        <taxon>Dikarya</taxon>
        <taxon>Ascomycota</taxon>
        <taxon>Pezizomycotina</taxon>
        <taxon>Sordariomycetes</taxon>
        <taxon>Hypocreomycetidae</taxon>
        <taxon>Glomerellales</taxon>
        <taxon>Glomerellaceae</taxon>
        <taxon>Colletotrichum</taxon>
        <taxon>Colletotrichum gloeosporioides species complex</taxon>
    </lineage>
</organism>
<evidence type="ECO:0000313" key="2">
    <source>
        <dbReference type="Proteomes" id="UP001243330"/>
    </source>
</evidence>
<accession>A0AAD8ZYL4</accession>
<dbReference type="AlphaFoldDB" id="A0AAD8ZYL4"/>
<dbReference type="Proteomes" id="UP001243330">
    <property type="component" value="Unassembled WGS sequence"/>
</dbReference>
<comment type="caution">
    <text evidence="1">The sequence shown here is derived from an EMBL/GenBank/DDBJ whole genome shotgun (WGS) entry which is preliminary data.</text>
</comment>
<evidence type="ECO:0000313" key="1">
    <source>
        <dbReference type="EMBL" id="KAK1838131.1"/>
    </source>
</evidence>
<reference evidence="1" key="1">
    <citation type="submission" date="2023-01" db="EMBL/GenBank/DDBJ databases">
        <title>Colletotrichum chrysophilum M932 genome sequence.</title>
        <authorList>
            <person name="Baroncelli R."/>
        </authorList>
    </citation>
    <scope>NUCLEOTIDE SEQUENCE</scope>
    <source>
        <strain evidence="1">M932</strain>
    </source>
</reference>
<gene>
    <name evidence="1" type="ORF">CCHR01_19243</name>
</gene>
<keyword evidence="2" id="KW-1185">Reference proteome</keyword>
<proteinExistence type="predicted"/>
<sequence length="192" mass="21030">MKRESERYGESFYRSPLGPLPALRNSRPLQTCNTTSGCCALTANWHSILVIGLPKEFSTLGPGRAYGPSTMVDKSTHVRLSALTSARSSPNGHLQIASSRLMILRRNGYGKPPSTSSCAAAWLVPSLTYLPSFKKSMIISLLVAGTRSVISSSPLVATTEPCPRIQPFGSGMMLFIRHRSKWVDRSTVRRFT</sequence>